<dbReference type="SUPFAM" id="SSF53448">
    <property type="entry name" value="Nucleotide-diphospho-sugar transferases"/>
    <property type="match status" value="1"/>
</dbReference>
<name>A0ABU3KYT2_9GAMM</name>
<comment type="caution">
    <text evidence="1">The sequence shown here is derived from an EMBL/GenBank/DDBJ whole genome shotgun (WGS) entry which is preliminary data.</text>
</comment>
<dbReference type="Gene3D" id="3.90.550.10">
    <property type="entry name" value="Spore Coat Polysaccharide Biosynthesis Protein SpsA, Chain A"/>
    <property type="match status" value="1"/>
</dbReference>
<reference evidence="1 2" key="1">
    <citation type="submission" date="2022-07" db="EMBL/GenBank/DDBJ databases">
        <title>Pseudidiomarina sp. nov, a marine bacterium isolated from Pacific Ocean.</title>
        <authorList>
            <person name="Wang Y."/>
        </authorList>
    </citation>
    <scope>NUCLEOTIDE SEQUENCE [LARGE SCALE GENOMIC DNA]</scope>
    <source>
        <strain evidence="1 2">GXY010</strain>
    </source>
</reference>
<gene>
    <name evidence="1" type="ORF">NOG12_09505</name>
</gene>
<organism evidence="1 2">
    <name type="scientific">Pseudidiomarina fusca</name>
    <dbReference type="NCBI Taxonomy" id="2965078"/>
    <lineage>
        <taxon>Bacteria</taxon>
        <taxon>Pseudomonadati</taxon>
        <taxon>Pseudomonadota</taxon>
        <taxon>Gammaproteobacteria</taxon>
        <taxon>Alteromonadales</taxon>
        <taxon>Idiomarinaceae</taxon>
        <taxon>Pseudidiomarina</taxon>
    </lineage>
</organism>
<evidence type="ECO:0000313" key="2">
    <source>
        <dbReference type="Proteomes" id="UP001305027"/>
    </source>
</evidence>
<keyword evidence="2" id="KW-1185">Reference proteome</keyword>
<dbReference type="EMBL" id="JANFPJ010000017">
    <property type="protein sequence ID" value="MDT7526311.1"/>
    <property type="molecule type" value="Genomic_DNA"/>
</dbReference>
<accession>A0ABU3KYT2</accession>
<protein>
    <recommendedName>
        <fullName evidence="3">Sugar transferase</fullName>
    </recommendedName>
</protein>
<dbReference type="InterPro" id="IPR029044">
    <property type="entry name" value="Nucleotide-diphossugar_trans"/>
</dbReference>
<evidence type="ECO:0000313" key="1">
    <source>
        <dbReference type="EMBL" id="MDT7526311.1"/>
    </source>
</evidence>
<dbReference type="Proteomes" id="UP001305027">
    <property type="component" value="Unassembled WGS sequence"/>
</dbReference>
<proteinExistence type="predicted"/>
<evidence type="ECO:0008006" key="3">
    <source>
        <dbReference type="Google" id="ProtNLM"/>
    </source>
</evidence>
<sequence length="305" mass="34987">MSFAPILVFAYNRGEHLRQTLTELAKCPEASGSKLFIFCDGPKDKNNTKLVEKVAHVRNVARDSTWREKFVAVSVVESPHNKGLANSIINGVTEILIEHNSVIVLEDDLLVSPDFLTFMNESLTFYADVNEVGSISAFSSLERLPEDYHLDVYKIQRNCSTGWATWKDRWETIRWDDSPLIRVWNDRKLRRKLNQNGSDRTSRIKRQLDGKIDSWSIRFGVWQLLTDRYTIYASDNRVFNIGLDGSGVHSGQNDTINMSYLKSPKPFSLVTPPLNRHIAKCVADKYSGKTLNKIARYIKTEWLRS</sequence>
<dbReference type="RefSeq" id="WP_313933101.1">
    <property type="nucleotide sequence ID" value="NZ_JANFPJ010000017.1"/>
</dbReference>